<protein>
    <recommendedName>
        <fullName evidence="3">DUF192 domain-containing protein</fullName>
    </recommendedName>
</protein>
<dbReference type="InterPro" id="IPR038695">
    <property type="entry name" value="Saro_0823-like_sf"/>
</dbReference>
<keyword evidence="1" id="KW-0614">Plasmid</keyword>
<proteinExistence type="predicted"/>
<keyword evidence="2" id="KW-1185">Reference proteome</keyword>
<dbReference type="Pfam" id="PF02643">
    <property type="entry name" value="DUF192"/>
    <property type="match status" value="1"/>
</dbReference>
<dbReference type="PANTHER" id="PTHR37953:SF1">
    <property type="entry name" value="UPF0127 PROTEIN MJ1496"/>
    <property type="match status" value="1"/>
</dbReference>
<dbReference type="Proteomes" id="UP000218891">
    <property type="component" value="Plasmid pP36_f"/>
</dbReference>
<dbReference type="InterPro" id="IPR003795">
    <property type="entry name" value="DUF192"/>
</dbReference>
<reference evidence="1 2" key="3">
    <citation type="journal article" date="2017" name="Int. J. Syst. Evol. Microbiol.">
        <title>Adaptation of Surface-Associated Bacteria to the Open Ocean: A Genomically Distinct Subpopulation of Phaeobacter gallaeciensis Colonizes Pacific Mesozooplankton.</title>
        <authorList>
            <person name="Freese H.M."/>
            <person name="Methner A."/>
            <person name="Overmann J."/>
        </authorList>
    </citation>
    <scope>NUCLEOTIDE SEQUENCE [LARGE SCALE GENOMIC DNA]</scope>
    <source>
        <strain evidence="1 2">P36</strain>
    </source>
</reference>
<dbReference type="PANTHER" id="PTHR37953">
    <property type="entry name" value="UPF0127 PROTEIN MJ1496"/>
    <property type="match status" value="1"/>
</dbReference>
<evidence type="ECO:0008006" key="3">
    <source>
        <dbReference type="Google" id="ProtNLM"/>
    </source>
</evidence>
<accession>A0ABN5DL52</accession>
<gene>
    <name evidence="1" type="ORF">PhaeoP36_04035</name>
</gene>
<evidence type="ECO:0000313" key="2">
    <source>
        <dbReference type="Proteomes" id="UP000218891"/>
    </source>
</evidence>
<reference evidence="1 2" key="2">
    <citation type="journal article" date="2017" name="Genome Biol. Evol.">
        <title>Trajectories and Drivers of Genome Evolution in Surface-Associated Marine Phaeobacter.</title>
        <authorList>
            <person name="Freese H.M."/>
            <person name="Sikorski J."/>
            <person name="Bunk B."/>
            <person name="Scheuner C."/>
            <person name="Meier-Kolthoff J.P."/>
            <person name="Sproer C."/>
            <person name="Gram L."/>
            <person name="Overmann J."/>
        </authorList>
    </citation>
    <scope>NUCLEOTIDE SEQUENCE [LARGE SCALE GENOMIC DNA]</scope>
    <source>
        <strain evidence="1 2">P36</strain>
    </source>
</reference>
<evidence type="ECO:0000313" key="1">
    <source>
        <dbReference type="EMBL" id="ATG38110.1"/>
    </source>
</evidence>
<dbReference type="Gene3D" id="2.60.120.1140">
    <property type="entry name" value="Protein of unknown function DUF192"/>
    <property type="match status" value="1"/>
</dbReference>
<reference evidence="1 2" key="4">
    <citation type="journal article" date="2018" name="Environ. Microbiol. Rep.">
        <title>Phylogenetic distribution of roseobacticides in the Roseobacter group and their effect on microalgae.</title>
        <authorList>
            <person name="Sonnenschein E.C."/>
            <person name="Phippen C.B."/>
            <person name="Bentzon-Tilia M."/>
            <person name="Rasmussen S.A."/>
            <person name="Nielsen K.F."/>
            <person name="Gram L."/>
        </authorList>
    </citation>
    <scope>NUCLEOTIDE SEQUENCE [LARGE SCALE GENOMIC DNA]</scope>
    <source>
        <strain evidence="1 2">P36</strain>
    </source>
</reference>
<dbReference type="EMBL" id="CP010649">
    <property type="protein sequence ID" value="ATG38110.1"/>
    <property type="molecule type" value="Genomic_DNA"/>
</dbReference>
<organism evidence="1 2">
    <name type="scientific">Phaeobacter piscinae</name>
    <dbReference type="NCBI Taxonomy" id="1580596"/>
    <lineage>
        <taxon>Bacteria</taxon>
        <taxon>Pseudomonadati</taxon>
        <taxon>Pseudomonadota</taxon>
        <taxon>Alphaproteobacteria</taxon>
        <taxon>Rhodobacterales</taxon>
        <taxon>Roseobacteraceae</taxon>
        <taxon>Phaeobacter</taxon>
    </lineage>
</organism>
<name>A0ABN5DL52_9RHOB</name>
<geneLocation type="plasmid" evidence="1 2">
    <name>pP36_f</name>
</geneLocation>
<sequence length="149" mass="16120">MVSVLAVAGFFALQKHAERREVCQTAIVSIEAADGFHDFAASVAATSKQRAQGMQGKSSFEPYEAMLFVYQKPRTVQFWMKNTPLELDILFVGAGGRLQNIHENAKPFSSVPILSGENVVAVVEIPAGSVSEIGIRPNGQVHFELSACP</sequence>
<reference evidence="1 2" key="1">
    <citation type="journal article" date="2017" name="Front. Microbiol.">
        <title>Phaeobacter piscinae sp. nov., a species of the Roseobacter group and potential aquaculture probiont.</title>
        <authorList>
            <person name="Sonnenschein E.C."/>
            <person name="Phippen C.B.W."/>
            <person name="Nielsen K.F."/>
            <person name="Mateiu R.V."/>
            <person name="Melchiorsen J."/>
            <person name="Gram L."/>
            <person name="Overmann J."/>
            <person name="Freese H.M."/>
        </authorList>
    </citation>
    <scope>NUCLEOTIDE SEQUENCE [LARGE SCALE GENOMIC DNA]</scope>
    <source>
        <strain evidence="1 2">P36</strain>
    </source>
</reference>